<proteinExistence type="predicted"/>
<evidence type="ECO:0000313" key="4">
    <source>
        <dbReference type="Proteomes" id="UP000678393"/>
    </source>
</evidence>
<feature type="non-terminal residue" evidence="3">
    <location>
        <position position="1"/>
    </location>
</feature>
<name>A0A8S3YXC6_9EUPU</name>
<comment type="caution">
    <text evidence="3">The sequence shown here is derived from an EMBL/GenBank/DDBJ whole genome shotgun (WGS) entry which is preliminary data.</text>
</comment>
<feature type="region of interest" description="Disordered" evidence="2">
    <location>
        <begin position="141"/>
        <end position="160"/>
    </location>
</feature>
<reference evidence="3" key="1">
    <citation type="submission" date="2021-04" db="EMBL/GenBank/DDBJ databases">
        <authorList>
            <consortium name="Molecular Ecology Group"/>
        </authorList>
    </citation>
    <scope>NUCLEOTIDE SEQUENCE</scope>
</reference>
<keyword evidence="1" id="KW-0175">Coiled coil</keyword>
<evidence type="ECO:0000256" key="2">
    <source>
        <dbReference type="SAM" id="MobiDB-lite"/>
    </source>
</evidence>
<organism evidence="3 4">
    <name type="scientific">Candidula unifasciata</name>
    <dbReference type="NCBI Taxonomy" id="100452"/>
    <lineage>
        <taxon>Eukaryota</taxon>
        <taxon>Metazoa</taxon>
        <taxon>Spiralia</taxon>
        <taxon>Lophotrochozoa</taxon>
        <taxon>Mollusca</taxon>
        <taxon>Gastropoda</taxon>
        <taxon>Heterobranchia</taxon>
        <taxon>Euthyneura</taxon>
        <taxon>Panpulmonata</taxon>
        <taxon>Eupulmonata</taxon>
        <taxon>Stylommatophora</taxon>
        <taxon>Helicina</taxon>
        <taxon>Helicoidea</taxon>
        <taxon>Geomitridae</taxon>
        <taxon>Candidula</taxon>
    </lineage>
</organism>
<accession>A0A8S3YXC6</accession>
<evidence type="ECO:0000313" key="3">
    <source>
        <dbReference type="EMBL" id="CAG5120192.1"/>
    </source>
</evidence>
<evidence type="ECO:0000256" key="1">
    <source>
        <dbReference type="SAM" id="Coils"/>
    </source>
</evidence>
<gene>
    <name evidence="3" type="ORF">CUNI_LOCUS5750</name>
</gene>
<dbReference type="Proteomes" id="UP000678393">
    <property type="component" value="Unassembled WGS sequence"/>
</dbReference>
<feature type="compositionally biased region" description="Acidic residues" evidence="2">
    <location>
        <begin position="147"/>
        <end position="160"/>
    </location>
</feature>
<sequence length="160" mass="19104">MQLRVMLKEEQRKGQVHRSRNAELEDSILQMETQTQQLQQQLHHTAVLLEDSVTKSQTQIDDLKAENWKLESRLRCVEQDNSDLREEVELLTHKQTKTVDTMDGLRKCLAQTRQERQELFEELATFKDHEQRNKIREIINNFQEKGSEDEWEKEQDQASE</sequence>
<protein>
    <submittedName>
        <fullName evidence="3">Uncharacterized protein</fullName>
    </submittedName>
</protein>
<keyword evidence="4" id="KW-1185">Reference proteome</keyword>
<feature type="coiled-coil region" evidence="1">
    <location>
        <begin position="21"/>
        <end position="129"/>
    </location>
</feature>
<dbReference type="AlphaFoldDB" id="A0A8S3YXC6"/>
<dbReference type="EMBL" id="CAJHNH020000850">
    <property type="protein sequence ID" value="CAG5120192.1"/>
    <property type="molecule type" value="Genomic_DNA"/>
</dbReference>